<reference evidence="9 10" key="1">
    <citation type="submission" date="2018-03" db="EMBL/GenBank/DDBJ databases">
        <title>Genomic Encyclopedia of Archaeal and Bacterial Type Strains, Phase II (KMG-II): from individual species to whole genera.</title>
        <authorList>
            <person name="Goeker M."/>
        </authorList>
    </citation>
    <scope>NUCLEOTIDE SEQUENCE [LARGE SCALE GENOMIC DNA]</scope>
    <source>
        <strain evidence="9 10">ATCC BAA-1496</strain>
    </source>
</reference>
<dbReference type="InterPro" id="IPR043504">
    <property type="entry name" value="Peptidase_S1_PA_chymotrypsin"/>
</dbReference>
<dbReference type="EMBL" id="PVTI01000026">
    <property type="protein sequence ID" value="PRY54033.1"/>
    <property type="molecule type" value="Genomic_DNA"/>
</dbReference>
<feature type="disulfide bond" evidence="7">
    <location>
        <begin position="326"/>
        <end position="358"/>
    </location>
</feature>
<dbReference type="Gene3D" id="3.30.300.50">
    <property type="match status" value="1"/>
</dbReference>
<gene>
    <name evidence="9" type="ORF">BCF74_12647</name>
</gene>
<keyword evidence="3" id="KW-0378">Hydrolase</keyword>
<evidence type="ECO:0000313" key="9">
    <source>
        <dbReference type="EMBL" id="PRY54033.1"/>
    </source>
</evidence>
<dbReference type="InterPro" id="IPR035070">
    <property type="entry name" value="Streptogrisin_prodomain"/>
</dbReference>
<evidence type="ECO:0000256" key="2">
    <source>
        <dbReference type="ARBA" id="ARBA00022670"/>
    </source>
</evidence>
<evidence type="ECO:0000256" key="5">
    <source>
        <dbReference type="ARBA" id="ARBA00023157"/>
    </source>
</evidence>
<feature type="disulfide bond" evidence="7">
    <location>
        <begin position="200"/>
        <end position="220"/>
    </location>
</feature>
<evidence type="ECO:0000256" key="4">
    <source>
        <dbReference type="ARBA" id="ARBA00022825"/>
    </source>
</evidence>
<dbReference type="GO" id="GO:0006508">
    <property type="term" value="P:proteolysis"/>
    <property type="evidence" value="ECO:0007669"/>
    <property type="project" value="UniProtKB-KW"/>
</dbReference>
<feature type="signal peptide" evidence="8">
    <location>
        <begin position="1"/>
        <end position="29"/>
    </location>
</feature>
<keyword evidence="4" id="KW-0720">Serine protease</keyword>
<accession>A0A2T0U7Z2</accession>
<dbReference type="PRINTS" id="PR00861">
    <property type="entry name" value="ALYTICPTASE"/>
</dbReference>
<dbReference type="RefSeq" id="WP_106298591.1">
    <property type="nucleotide sequence ID" value="NZ_PVTI01000026.1"/>
</dbReference>
<keyword evidence="8" id="KW-0732">Signal</keyword>
<organism evidence="9 10">
    <name type="scientific">Knoellia remsis</name>
    <dbReference type="NCBI Taxonomy" id="407159"/>
    <lineage>
        <taxon>Bacteria</taxon>
        <taxon>Bacillati</taxon>
        <taxon>Actinomycetota</taxon>
        <taxon>Actinomycetes</taxon>
        <taxon>Micrococcales</taxon>
        <taxon>Intrasporangiaceae</taxon>
        <taxon>Knoellia</taxon>
    </lineage>
</organism>
<dbReference type="OrthoDB" id="8781117at2"/>
<feature type="active site" description="Charge relay system" evidence="6">
    <location>
        <position position="246"/>
    </location>
</feature>
<dbReference type="GO" id="GO:0004252">
    <property type="term" value="F:serine-type endopeptidase activity"/>
    <property type="evidence" value="ECO:0007669"/>
    <property type="project" value="InterPro"/>
</dbReference>
<dbReference type="InterPro" id="IPR001316">
    <property type="entry name" value="Pept_S1A_streptogrisin"/>
</dbReference>
<keyword evidence="5 7" id="KW-1015">Disulfide bond</keyword>
<dbReference type="CDD" id="cd21112">
    <property type="entry name" value="alphaLP-like"/>
    <property type="match status" value="1"/>
</dbReference>
<keyword evidence="2" id="KW-0645">Protease</keyword>
<dbReference type="Proteomes" id="UP000237822">
    <property type="component" value="Unassembled WGS sequence"/>
</dbReference>
<dbReference type="SUPFAM" id="SSF50494">
    <property type="entry name" value="Trypsin-like serine proteases"/>
    <property type="match status" value="1"/>
</dbReference>
<evidence type="ECO:0000256" key="8">
    <source>
        <dbReference type="SAM" id="SignalP"/>
    </source>
</evidence>
<comment type="caution">
    <text evidence="9">The sequence shown here is derived from an EMBL/GenBank/DDBJ whole genome shotgun (WGS) entry which is preliminary data.</text>
</comment>
<dbReference type="AlphaFoldDB" id="A0A2T0U7Z2"/>
<dbReference type="PIRSF" id="PIRSF001134">
    <property type="entry name" value="Streptogrisin"/>
    <property type="match status" value="1"/>
</dbReference>
<sequence length="387" mass="39144">MTHRSVTLLAGVASAAVAATALYATPASAASAEPNDSVAEMSAQWLAKDSGLTIETARDRIAAQDGLSTKAAALEKALGAKAAGSFIDQKAGTLVVNVTDAAAAKAVQAKGATAKVVANDTAELATAEKSARAVAGADAISTYSDPMTNKVVLTVPADKVAATKAKVDTSRVTVEGTEATMTTQANVYGGQQIEFSGYVCSLGFNATRSGTPVFITAGHCAEGYQSFNRNGTYLGKTQAYSFPGNDYAYSSLASTWTGVGAVDMYNGSARRVSGYSNAAVGTAVCKSGRTTGWTCGSVQAKNATVNYNNGDGTYSTVSGLTKSNTCTEGGDSGGSWLASTLAQGVTSGGAGYGVNGVCGEKVGQPNIAYFQPVDEILSVYGLTLKTS</sequence>
<evidence type="ECO:0000256" key="7">
    <source>
        <dbReference type="PIRSR" id="PIRSR001134-2"/>
    </source>
</evidence>
<dbReference type="Gene3D" id="2.40.10.10">
    <property type="entry name" value="Trypsin-like serine proteases"/>
    <property type="match status" value="2"/>
</dbReference>
<evidence type="ECO:0000256" key="6">
    <source>
        <dbReference type="PIRSR" id="PIRSR001134-1"/>
    </source>
</evidence>
<feature type="active site" description="Charge relay system" evidence="6">
    <location>
        <position position="332"/>
    </location>
</feature>
<keyword evidence="10" id="KW-1185">Reference proteome</keyword>
<evidence type="ECO:0000256" key="1">
    <source>
        <dbReference type="ARBA" id="ARBA00007664"/>
    </source>
</evidence>
<feature type="chain" id="PRO_5015573653" evidence="8">
    <location>
        <begin position="30"/>
        <end position="387"/>
    </location>
</feature>
<comment type="similarity">
    <text evidence="1">Belongs to the peptidase S1 family.</text>
</comment>
<dbReference type="InterPro" id="IPR009003">
    <property type="entry name" value="Peptidase_S1_PA"/>
</dbReference>
<evidence type="ECO:0000256" key="3">
    <source>
        <dbReference type="ARBA" id="ARBA00022801"/>
    </source>
</evidence>
<evidence type="ECO:0000313" key="10">
    <source>
        <dbReference type="Proteomes" id="UP000237822"/>
    </source>
</evidence>
<proteinExistence type="inferred from homology"/>
<feature type="active site" description="Charge relay system" evidence="6">
    <location>
        <position position="219"/>
    </location>
</feature>
<name>A0A2T0U7Z2_9MICO</name>
<protein>
    <submittedName>
        <fullName evidence="9">Streptogrisin C</fullName>
    </submittedName>
</protein>
<feature type="disulfide bond" evidence="7">
    <location>
        <begin position="285"/>
        <end position="295"/>
    </location>
</feature>